<gene>
    <name evidence="10 14" type="primary">atpC</name>
    <name evidence="14" type="ordered locus">TREAZ_2847</name>
</gene>
<dbReference type="SUPFAM" id="SSF46604">
    <property type="entry name" value="Epsilon subunit of F1F0-ATP synthase C-terminal domain"/>
    <property type="match status" value="1"/>
</dbReference>
<dbReference type="HOGENOM" id="CLU_084338_1_3_12"/>
<keyword evidence="6 10" id="KW-0406">Ion transport</keyword>
<dbReference type="InParanoid" id="F5YCG3"/>
<dbReference type="InterPro" id="IPR036771">
    <property type="entry name" value="ATPsynth_dsu/esu_N"/>
</dbReference>
<dbReference type="EMBL" id="CP001841">
    <property type="protein sequence ID" value="AEF81465.1"/>
    <property type="molecule type" value="Genomic_DNA"/>
</dbReference>
<evidence type="ECO:0000259" key="12">
    <source>
        <dbReference type="Pfam" id="PF00401"/>
    </source>
</evidence>
<dbReference type="GO" id="GO:0005524">
    <property type="term" value="F:ATP binding"/>
    <property type="evidence" value="ECO:0007669"/>
    <property type="project" value="UniProtKB-UniRule"/>
</dbReference>
<keyword evidence="5 10" id="KW-0813">Transport</keyword>
<dbReference type="OrthoDB" id="9804110at2"/>
<dbReference type="GO" id="GO:0016787">
    <property type="term" value="F:hydrolase activity"/>
    <property type="evidence" value="ECO:0007669"/>
    <property type="project" value="UniProtKB-KW"/>
</dbReference>
<sequence>MANLFPFEVHTPYRRFFSDEVEAIALTLIDGEAAVYANHSAFTAPVCACALRIKGKDGTWKTAFTAEGVLEVKNHKTVLMSDAAEWPEEIDYERAKAAKERAEKTLAQGGMKFETDNASSSFKRAAVRMKVREIGNSQKNT</sequence>
<keyword evidence="8 10" id="KW-0139">CF(1)</keyword>
<proteinExistence type="inferred from homology"/>
<dbReference type="FunCoup" id="F5YCG3">
    <property type="interactions" value="373"/>
</dbReference>
<evidence type="ECO:0000256" key="11">
    <source>
        <dbReference type="RuleBase" id="RU003656"/>
    </source>
</evidence>
<dbReference type="GO" id="GO:0005886">
    <property type="term" value="C:plasma membrane"/>
    <property type="evidence" value="ECO:0007669"/>
    <property type="project" value="UniProtKB-SubCell"/>
</dbReference>
<dbReference type="InterPro" id="IPR020547">
    <property type="entry name" value="ATP_synth_F1_esu_C"/>
</dbReference>
<evidence type="ECO:0000256" key="7">
    <source>
        <dbReference type="ARBA" id="ARBA00023136"/>
    </source>
</evidence>
<evidence type="ECO:0000313" key="14">
    <source>
        <dbReference type="EMBL" id="AEF81465.1"/>
    </source>
</evidence>
<dbReference type="Pfam" id="PF00401">
    <property type="entry name" value="ATP-synt_DE"/>
    <property type="match status" value="1"/>
</dbReference>
<dbReference type="InterPro" id="IPR020546">
    <property type="entry name" value="ATP_synth_F1_dsu/esu_N"/>
</dbReference>
<comment type="subcellular location">
    <subcellularLocation>
        <location evidence="10">Cell inner membrane</location>
        <topology evidence="10">Peripheral membrane protein</topology>
    </subcellularLocation>
    <subcellularLocation>
        <location evidence="2">Cell membrane</location>
        <topology evidence="2">Peripheral membrane protein</topology>
    </subcellularLocation>
</comment>
<dbReference type="Pfam" id="PF02823">
    <property type="entry name" value="ATP-synt_DE_N"/>
    <property type="match status" value="1"/>
</dbReference>
<dbReference type="Gene3D" id="2.60.15.10">
    <property type="entry name" value="F0F1 ATP synthase delta/epsilon subunit, N-terminal"/>
    <property type="match status" value="1"/>
</dbReference>
<dbReference type="Gene3D" id="1.20.5.440">
    <property type="entry name" value="ATP synthase delta/epsilon subunit, C-terminal domain"/>
    <property type="match status" value="1"/>
</dbReference>
<dbReference type="GO" id="GO:0045259">
    <property type="term" value="C:proton-transporting ATP synthase complex"/>
    <property type="evidence" value="ECO:0007669"/>
    <property type="project" value="UniProtKB-KW"/>
</dbReference>
<dbReference type="SUPFAM" id="SSF51344">
    <property type="entry name" value="Epsilon subunit of F1F0-ATP synthase N-terminal domain"/>
    <property type="match status" value="1"/>
</dbReference>
<dbReference type="PANTHER" id="PTHR13822">
    <property type="entry name" value="ATP SYNTHASE DELTA/EPSILON CHAIN"/>
    <property type="match status" value="1"/>
</dbReference>
<keyword evidence="10" id="KW-0997">Cell inner membrane</keyword>
<dbReference type="InterPro" id="IPR001469">
    <property type="entry name" value="ATP_synth_F1_dsu/esu"/>
</dbReference>
<dbReference type="RefSeq" id="WP_015712691.1">
    <property type="nucleotide sequence ID" value="NC_015577.1"/>
</dbReference>
<dbReference type="GO" id="GO:0046933">
    <property type="term" value="F:proton-transporting ATP synthase activity, rotational mechanism"/>
    <property type="evidence" value="ECO:0007669"/>
    <property type="project" value="UniProtKB-UniRule"/>
</dbReference>
<dbReference type="NCBIfam" id="TIGR01216">
    <property type="entry name" value="ATP_synt_epsi"/>
    <property type="match status" value="1"/>
</dbReference>
<reference evidence="14 15" key="2">
    <citation type="journal article" date="2011" name="ISME J.">
        <title>RNA-seq reveals cooperative metabolic interactions between two termite-gut spirochete species in co-culture.</title>
        <authorList>
            <person name="Rosenthal A.Z."/>
            <person name="Matson E.G."/>
            <person name="Eldar A."/>
            <person name="Leadbetter J.R."/>
        </authorList>
    </citation>
    <scope>NUCLEOTIDE SEQUENCE [LARGE SCALE GENOMIC DNA]</scope>
    <source>
        <strain evidence="15">ATCC BAA-888 / DSM 13862 / ZAS-9</strain>
    </source>
</reference>
<evidence type="ECO:0000256" key="9">
    <source>
        <dbReference type="ARBA" id="ARBA00023310"/>
    </source>
</evidence>
<evidence type="ECO:0000256" key="2">
    <source>
        <dbReference type="ARBA" id="ARBA00004202"/>
    </source>
</evidence>
<comment type="subunit">
    <text evidence="4 10 11">F-type ATPases have 2 components, CF(1) - the catalytic core - and CF(0) - the membrane proton channel. CF(1) has five subunits: alpha(3), beta(3), gamma(1), delta(1), epsilon(1). CF(0) has three main subunits: a, b and c.</text>
</comment>
<comment type="similarity">
    <text evidence="3 10 11">Belongs to the ATPase epsilon chain family.</text>
</comment>
<evidence type="ECO:0000256" key="8">
    <source>
        <dbReference type="ARBA" id="ARBA00023196"/>
    </source>
</evidence>
<protein>
    <recommendedName>
        <fullName evidence="10">ATP synthase epsilon chain</fullName>
    </recommendedName>
    <alternativeName>
        <fullName evidence="10">ATP synthase F1 sector epsilon subunit</fullName>
    </alternativeName>
    <alternativeName>
        <fullName evidence="10">F-ATPase epsilon subunit</fullName>
    </alternativeName>
</protein>
<keyword evidence="10" id="KW-1003">Cell membrane</keyword>
<keyword evidence="7 10" id="KW-0472">Membrane</keyword>
<evidence type="ECO:0000256" key="4">
    <source>
        <dbReference type="ARBA" id="ARBA00011648"/>
    </source>
</evidence>
<dbReference type="PANTHER" id="PTHR13822:SF10">
    <property type="entry name" value="ATP SYNTHASE EPSILON CHAIN, CHLOROPLASTIC"/>
    <property type="match status" value="1"/>
</dbReference>
<dbReference type="HAMAP" id="MF_00530">
    <property type="entry name" value="ATP_synth_epsil_bac"/>
    <property type="match status" value="1"/>
</dbReference>
<organism evidence="14 15">
    <name type="scientific">Leadbettera azotonutricia (strain ATCC BAA-888 / DSM 13862 / ZAS-9)</name>
    <name type="common">Treponema azotonutricium</name>
    <dbReference type="NCBI Taxonomy" id="545695"/>
    <lineage>
        <taxon>Bacteria</taxon>
        <taxon>Pseudomonadati</taxon>
        <taxon>Spirochaetota</taxon>
        <taxon>Spirochaetia</taxon>
        <taxon>Spirochaetales</taxon>
        <taxon>Breznakiellaceae</taxon>
        <taxon>Leadbettera</taxon>
    </lineage>
</organism>
<evidence type="ECO:0000259" key="13">
    <source>
        <dbReference type="Pfam" id="PF02823"/>
    </source>
</evidence>
<evidence type="ECO:0000256" key="3">
    <source>
        <dbReference type="ARBA" id="ARBA00005712"/>
    </source>
</evidence>
<dbReference type="AlphaFoldDB" id="F5YCG3"/>
<name>F5YCG3_LEAAZ</name>
<keyword evidence="14" id="KW-0378">Hydrolase</keyword>
<dbReference type="eggNOG" id="COG0355">
    <property type="taxonomic scope" value="Bacteria"/>
</dbReference>
<evidence type="ECO:0000256" key="1">
    <source>
        <dbReference type="ARBA" id="ARBA00003543"/>
    </source>
</evidence>
<reference evidence="15" key="1">
    <citation type="submission" date="2009-12" db="EMBL/GenBank/DDBJ databases">
        <title>Complete sequence of Treponema azotonutricium strain ZAS-9.</title>
        <authorList>
            <person name="Tetu S.G."/>
            <person name="Matson E."/>
            <person name="Ren Q."/>
            <person name="Seshadri R."/>
            <person name="Elbourne L."/>
            <person name="Hassan K.A."/>
            <person name="Durkin A."/>
            <person name="Radune D."/>
            <person name="Mohamoud Y."/>
            <person name="Shay R."/>
            <person name="Jin S."/>
            <person name="Zhang X."/>
            <person name="Lucey K."/>
            <person name="Ballor N.R."/>
            <person name="Ottesen E."/>
            <person name="Rosenthal R."/>
            <person name="Allen A."/>
            <person name="Leadbetter J.R."/>
            <person name="Paulsen I.T."/>
        </authorList>
    </citation>
    <scope>NUCLEOTIDE SEQUENCE [LARGE SCALE GENOMIC DNA]</scope>
    <source>
        <strain evidence="15">ATCC BAA-888 / DSM 13862 / ZAS-9</strain>
    </source>
</reference>
<feature type="domain" description="ATP synthase epsilon subunit C-terminal" evidence="12">
    <location>
        <begin position="88"/>
        <end position="131"/>
    </location>
</feature>
<dbReference type="InterPro" id="IPR036794">
    <property type="entry name" value="ATP_F1_dsu/esu_C_sf"/>
</dbReference>
<evidence type="ECO:0000256" key="5">
    <source>
        <dbReference type="ARBA" id="ARBA00022448"/>
    </source>
</evidence>
<keyword evidence="15" id="KW-1185">Reference proteome</keyword>
<evidence type="ECO:0000256" key="6">
    <source>
        <dbReference type="ARBA" id="ARBA00023065"/>
    </source>
</evidence>
<dbReference type="KEGG" id="taz:TREAZ_2847"/>
<evidence type="ECO:0000256" key="10">
    <source>
        <dbReference type="HAMAP-Rule" id="MF_00530"/>
    </source>
</evidence>
<dbReference type="Proteomes" id="UP000009222">
    <property type="component" value="Chromosome"/>
</dbReference>
<keyword evidence="9 10" id="KW-0066">ATP synthesis</keyword>
<evidence type="ECO:0000313" key="15">
    <source>
        <dbReference type="Proteomes" id="UP000009222"/>
    </source>
</evidence>
<accession>F5YCG3</accession>
<keyword evidence="10" id="KW-0375">Hydrogen ion transport</keyword>
<feature type="domain" description="ATP synthase F1 complex delta/epsilon subunit N-terminal" evidence="13">
    <location>
        <begin position="6"/>
        <end position="84"/>
    </location>
</feature>
<comment type="function">
    <text evidence="1 10">Produces ATP from ADP in the presence of a proton gradient across the membrane.</text>
</comment>
<dbReference type="CDD" id="cd12152">
    <property type="entry name" value="F1-ATPase_delta"/>
    <property type="match status" value="1"/>
</dbReference>
<dbReference type="STRING" id="545695.TREAZ_2847"/>